<dbReference type="Pfam" id="PF08609">
    <property type="entry name" value="Fes1"/>
    <property type="match status" value="1"/>
</dbReference>
<keyword evidence="1" id="KW-0732">Signal</keyword>
<dbReference type="InterPro" id="IPR011989">
    <property type="entry name" value="ARM-like"/>
</dbReference>
<accession>A0A7C9D5D6</accession>
<dbReference type="Gene3D" id="1.25.10.10">
    <property type="entry name" value="Leucine-rich Repeat Variant"/>
    <property type="match status" value="1"/>
</dbReference>
<dbReference type="InterPro" id="IPR013918">
    <property type="entry name" value="Nucleotide_exch_fac_Fes1"/>
</dbReference>
<proteinExistence type="predicted"/>
<protein>
    <recommendedName>
        <fullName evidence="2">Nucleotide exchange factor Fes1 domain-containing protein</fullName>
    </recommendedName>
</protein>
<dbReference type="PANTHER" id="PTHR19316">
    <property type="entry name" value="PROTEIN FOLDING REGULATOR"/>
    <property type="match status" value="1"/>
</dbReference>
<feature type="domain" description="Nucleotide exchange factor Fes1" evidence="2">
    <location>
        <begin position="71"/>
        <end position="162"/>
    </location>
</feature>
<name>A0A7C9D5D6_OPUST</name>
<feature type="chain" id="PRO_5028144437" description="Nucleotide exchange factor Fes1 domain-containing protein" evidence="1">
    <location>
        <begin position="24"/>
        <end position="393"/>
    </location>
</feature>
<sequence length="393" mass="44147">MGRARLSLVLCLAFMVSAMAVVAKEDRINKTTPGLFWSTGKEEAELFRKSDAEETVALNGNDELDGGFSSLDGMLQWAIGHSDPAKLKETAQTVQRLSPDELKRRQVEIKELMERLKMPSDAELMKIAIDDLNNSSISLEDRLRALEELLILVEPIDNANDLEKLGGLAAVIRQLDNVEPDVRKLAAWVLGKACQNNPVVQKQILDRGTLTTLMKMVRSDSVEEAIKALYAVSAVVRNNLNAQEIFYAEAGDLMLKDVLSNPTFDIRLRRKCIFLVGDLAEGQLESADKPELPFFSDNSFLKAVVNLTLSDDLDLQEKALVAIKNLLQLRTTEGLIFKDICALDEALERMRLQLQQLMEDENQKDYAQDVEILRREVEMVFLKKLDRGMQVPT</sequence>
<dbReference type="InterPro" id="IPR016024">
    <property type="entry name" value="ARM-type_fold"/>
</dbReference>
<dbReference type="EMBL" id="GISG01087076">
    <property type="protein sequence ID" value="MBA4633487.1"/>
    <property type="molecule type" value="Transcribed_RNA"/>
</dbReference>
<dbReference type="SUPFAM" id="SSF48371">
    <property type="entry name" value="ARM repeat"/>
    <property type="match status" value="1"/>
</dbReference>
<feature type="signal peptide" evidence="1">
    <location>
        <begin position="1"/>
        <end position="23"/>
    </location>
</feature>
<dbReference type="PANTHER" id="PTHR19316:SF32">
    <property type="entry name" value="ARM REPEAT SUPERFAMILY PROTEIN"/>
    <property type="match status" value="1"/>
</dbReference>
<organism evidence="3">
    <name type="scientific">Opuntia streptacantha</name>
    <name type="common">Prickly pear cactus</name>
    <name type="synonym">Opuntia cardona</name>
    <dbReference type="NCBI Taxonomy" id="393608"/>
    <lineage>
        <taxon>Eukaryota</taxon>
        <taxon>Viridiplantae</taxon>
        <taxon>Streptophyta</taxon>
        <taxon>Embryophyta</taxon>
        <taxon>Tracheophyta</taxon>
        <taxon>Spermatophyta</taxon>
        <taxon>Magnoliopsida</taxon>
        <taxon>eudicotyledons</taxon>
        <taxon>Gunneridae</taxon>
        <taxon>Pentapetalae</taxon>
        <taxon>Caryophyllales</taxon>
        <taxon>Cactineae</taxon>
        <taxon>Cactaceae</taxon>
        <taxon>Opuntioideae</taxon>
        <taxon>Opuntia</taxon>
    </lineage>
</organism>
<dbReference type="GO" id="GO:0000774">
    <property type="term" value="F:adenyl-nucleotide exchange factor activity"/>
    <property type="evidence" value="ECO:0007669"/>
    <property type="project" value="TreeGrafter"/>
</dbReference>
<evidence type="ECO:0000313" key="3">
    <source>
        <dbReference type="EMBL" id="MBA4633487.1"/>
    </source>
</evidence>
<dbReference type="GO" id="GO:0005783">
    <property type="term" value="C:endoplasmic reticulum"/>
    <property type="evidence" value="ECO:0007669"/>
    <property type="project" value="TreeGrafter"/>
</dbReference>
<reference evidence="3" key="1">
    <citation type="journal article" date="2013" name="J. Plant Res.">
        <title>Effect of fungi and light on seed germination of three Opuntia species from semiarid lands of central Mexico.</title>
        <authorList>
            <person name="Delgado-Sanchez P."/>
            <person name="Jimenez-Bremont J.F."/>
            <person name="Guerrero-Gonzalez Mde L."/>
            <person name="Flores J."/>
        </authorList>
    </citation>
    <scope>NUCLEOTIDE SEQUENCE</scope>
    <source>
        <tissue evidence="3">Cladode</tissue>
    </source>
</reference>
<dbReference type="InterPro" id="IPR050693">
    <property type="entry name" value="Hsp70_NEF-Inhibitors"/>
</dbReference>
<reference evidence="3" key="2">
    <citation type="submission" date="2020-07" db="EMBL/GenBank/DDBJ databases">
        <authorList>
            <person name="Vera ALvarez R."/>
            <person name="Arias-Moreno D.M."/>
            <person name="Jimenez-Jacinto V."/>
            <person name="Jimenez-Bremont J.F."/>
            <person name="Swaminathan K."/>
            <person name="Moose S.P."/>
            <person name="Guerrero-Gonzalez M.L."/>
            <person name="Marino-Ramirez L."/>
            <person name="Landsman D."/>
            <person name="Rodriguez-Kessler M."/>
            <person name="Delgado-Sanchez P."/>
        </authorList>
    </citation>
    <scope>NUCLEOTIDE SEQUENCE</scope>
    <source>
        <tissue evidence="3">Cladode</tissue>
    </source>
</reference>
<evidence type="ECO:0000259" key="2">
    <source>
        <dbReference type="Pfam" id="PF08609"/>
    </source>
</evidence>
<evidence type="ECO:0000256" key="1">
    <source>
        <dbReference type="SAM" id="SignalP"/>
    </source>
</evidence>
<dbReference type="AlphaFoldDB" id="A0A7C9D5D6"/>